<dbReference type="InterPro" id="IPR049874">
    <property type="entry name" value="ROK_cs"/>
</dbReference>
<comment type="cofactor">
    <cofactor evidence="1">
        <name>Mg(2+)</name>
        <dbReference type="ChEBI" id="CHEBI:18420"/>
    </cofactor>
</comment>
<keyword evidence="4" id="KW-0460">Magnesium</keyword>
<evidence type="ECO:0000256" key="4">
    <source>
        <dbReference type="ARBA" id="ARBA00022842"/>
    </source>
</evidence>
<proteinExistence type="predicted"/>
<dbReference type="EMBL" id="JBHRXP010000011">
    <property type="protein sequence ID" value="MFC3582185.1"/>
    <property type="molecule type" value="Genomic_DNA"/>
</dbReference>
<comment type="caution">
    <text evidence="7">The sequence shown here is derived from an EMBL/GenBank/DDBJ whole genome shotgun (WGS) entry which is preliminary data.</text>
</comment>
<dbReference type="PANTHER" id="PTHR42742:SF3">
    <property type="entry name" value="FRUCTOKINASE"/>
    <property type="match status" value="1"/>
</dbReference>
<evidence type="ECO:0000256" key="6">
    <source>
        <dbReference type="ARBA" id="ARBA00048451"/>
    </source>
</evidence>
<dbReference type="PROSITE" id="PS01125">
    <property type="entry name" value="ROK"/>
    <property type="match status" value="1"/>
</dbReference>
<comment type="catalytic activity">
    <reaction evidence="6">
        <text>D-fructose + ATP = D-fructose 6-phosphate + ADP + H(+)</text>
        <dbReference type="Rhea" id="RHEA:16125"/>
        <dbReference type="ChEBI" id="CHEBI:15378"/>
        <dbReference type="ChEBI" id="CHEBI:30616"/>
        <dbReference type="ChEBI" id="CHEBI:37721"/>
        <dbReference type="ChEBI" id="CHEBI:61527"/>
        <dbReference type="ChEBI" id="CHEBI:456216"/>
        <dbReference type="EC" id="2.7.1.4"/>
    </reaction>
</comment>
<evidence type="ECO:0000313" key="7">
    <source>
        <dbReference type="EMBL" id="MFC3582185.1"/>
    </source>
</evidence>
<sequence length="301" mass="31449">MNATTRFAGIELGGTKAIAVIAEGNRIIDRRVIPTVAPGQTLPALRAQLDRWLAEAPFAALGIASFGPIQLDPAHPDFGHILATPKPGWTGATVAATLTDGLACPWRIDTDVNGAALAEYHWGAGGQCTSLCYVTIGTGLGGGVLINGRAVHGAMHPEIGHLRLRRTIGDTFSGSCSFHGDCIEGLVCGSALRDRFGMDPAYAADTHPVWRHVAADIAELCGTILLTTAAQRILFGGSVILSRPFLLPWVREMVVDRLGTYLPFLYTGSAEQILQLAGLGTEAGPLGAIALAQAALNAAGR</sequence>
<evidence type="ECO:0000256" key="2">
    <source>
        <dbReference type="ARBA" id="ARBA00022723"/>
    </source>
</evidence>
<evidence type="ECO:0000256" key="1">
    <source>
        <dbReference type="ARBA" id="ARBA00001946"/>
    </source>
</evidence>
<dbReference type="InterPro" id="IPR043129">
    <property type="entry name" value="ATPase_NBD"/>
</dbReference>
<dbReference type="PANTHER" id="PTHR42742">
    <property type="entry name" value="TRANSCRIPTIONAL REPRESSOR MPRA"/>
    <property type="match status" value="1"/>
</dbReference>
<dbReference type="Gene3D" id="3.30.420.40">
    <property type="match status" value="2"/>
</dbReference>
<dbReference type="CDD" id="cd24067">
    <property type="entry name" value="ASKHA_NBD_ROK_BsFRK-like"/>
    <property type="match status" value="1"/>
</dbReference>
<dbReference type="InterPro" id="IPR051804">
    <property type="entry name" value="Carb_Metab_Reg_Kinase/Isom"/>
</dbReference>
<keyword evidence="3" id="KW-0862">Zinc</keyword>
<dbReference type="Proteomes" id="UP001595713">
    <property type="component" value="Unassembled WGS sequence"/>
</dbReference>
<dbReference type="SUPFAM" id="SSF53067">
    <property type="entry name" value="Actin-like ATPase domain"/>
    <property type="match status" value="1"/>
</dbReference>
<keyword evidence="2" id="KW-0479">Metal-binding</keyword>
<gene>
    <name evidence="7" type="ORF">ACFONA_18595</name>
</gene>
<dbReference type="InterPro" id="IPR000600">
    <property type="entry name" value="ROK"/>
</dbReference>
<protein>
    <recommendedName>
        <fullName evidence="5">fructokinase</fullName>
        <ecNumber evidence="5">2.7.1.4</ecNumber>
    </recommendedName>
</protein>
<organism evidence="7 8">
    <name type="scientific">Sphingomonas hylomeconis</name>
    <dbReference type="NCBI Taxonomy" id="1395958"/>
    <lineage>
        <taxon>Bacteria</taxon>
        <taxon>Pseudomonadati</taxon>
        <taxon>Pseudomonadota</taxon>
        <taxon>Alphaproteobacteria</taxon>
        <taxon>Sphingomonadales</taxon>
        <taxon>Sphingomonadaceae</taxon>
        <taxon>Sphingomonas</taxon>
    </lineage>
</organism>
<dbReference type="EC" id="2.7.1.4" evidence="5"/>
<dbReference type="Pfam" id="PF00480">
    <property type="entry name" value="ROK"/>
    <property type="match status" value="1"/>
</dbReference>
<name>A0ABV7SZL7_9SPHN</name>
<dbReference type="RefSeq" id="WP_261295847.1">
    <property type="nucleotide sequence ID" value="NZ_JANQBK010000020.1"/>
</dbReference>
<accession>A0ABV7SZL7</accession>
<evidence type="ECO:0000313" key="8">
    <source>
        <dbReference type="Proteomes" id="UP001595713"/>
    </source>
</evidence>
<keyword evidence="8" id="KW-1185">Reference proteome</keyword>
<reference evidence="8" key="1">
    <citation type="journal article" date="2019" name="Int. J. Syst. Evol. Microbiol.">
        <title>The Global Catalogue of Microorganisms (GCM) 10K type strain sequencing project: providing services to taxonomists for standard genome sequencing and annotation.</title>
        <authorList>
            <consortium name="The Broad Institute Genomics Platform"/>
            <consortium name="The Broad Institute Genome Sequencing Center for Infectious Disease"/>
            <person name="Wu L."/>
            <person name="Ma J."/>
        </authorList>
    </citation>
    <scope>NUCLEOTIDE SEQUENCE [LARGE SCALE GENOMIC DNA]</scope>
    <source>
        <strain evidence="8">KCTC 42739</strain>
    </source>
</reference>
<evidence type="ECO:0000256" key="5">
    <source>
        <dbReference type="ARBA" id="ARBA00038887"/>
    </source>
</evidence>
<evidence type="ECO:0000256" key="3">
    <source>
        <dbReference type="ARBA" id="ARBA00022833"/>
    </source>
</evidence>